<organism evidence="1 2">
    <name type="scientific">Stegodyphus mimosarum</name>
    <name type="common">African social velvet spider</name>
    <dbReference type="NCBI Taxonomy" id="407821"/>
    <lineage>
        <taxon>Eukaryota</taxon>
        <taxon>Metazoa</taxon>
        <taxon>Ecdysozoa</taxon>
        <taxon>Arthropoda</taxon>
        <taxon>Chelicerata</taxon>
        <taxon>Arachnida</taxon>
        <taxon>Araneae</taxon>
        <taxon>Araneomorphae</taxon>
        <taxon>Entelegynae</taxon>
        <taxon>Eresoidea</taxon>
        <taxon>Eresidae</taxon>
        <taxon>Stegodyphus</taxon>
    </lineage>
</organism>
<proteinExistence type="predicted"/>
<dbReference type="OrthoDB" id="6625701at2759"/>
<keyword evidence="2" id="KW-1185">Reference proteome</keyword>
<evidence type="ECO:0000313" key="1">
    <source>
        <dbReference type="EMBL" id="KFM63861.1"/>
    </source>
</evidence>
<dbReference type="AlphaFoldDB" id="A0A087TFH2"/>
<name>A0A087TFH2_STEMI</name>
<sequence>MFKTISSPTDCEIRAVIKFLNARNVKPAEIYQRVTEVYGEYAISDGMVR</sequence>
<reference evidence="1 2" key="1">
    <citation type="submission" date="2013-11" db="EMBL/GenBank/DDBJ databases">
        <title>Genome sequencing of Stegodyphus mimosarum.</title>
        <authorList>
            <person name="Bechsgaard J."/>
        </authorList>
    </citation>
    <scope>NUCLEOTIDE SEQUENCE [LARGE SCALE GENOMIC DNA]</scope>
</reference>
<dbReference type="EMBL" id="KK114976">
    <property type="protein sequence ID" value="KFM63861.1"/>
    <property type="molecule type" value="Genomic_DNA"/>
</dbReference>
<gene>
    <name evidence="1" type="ORF">X975_08668</name>
</gene>
<feature type="non-terminal residue" evidence="1">
    <location>
        <position position="49"/>
    </location>
</feature>
<dbReference type="Proteomes" id="UP000054359">
    <property type="component" value="Unassembled WGS sequence"/>
</dbReference>
<evidence type="ECO:0008006" key="3">
    <source>
        <dbReference type="Google" id="ProtNLM"/>
    </source>
</evidence>
<evidence type="ECO:0000313" key="2">
    <source>
        <dbReference type="Proteomes" id="UP000054359"/>
    </source>
</evidence>
<protein>
    <recommendedName>
        <fullName evidence="3">Mos1 transposase HTH domain-containing protein</fullName>
    </recommendedName>
</protein>
<accession>A0A087TFH2</accession>